<name>A0AAE3P1M2_9BACT</name>
<dbReference type="EMBL" id="JARGDL010000009">
    <property type="protein sequence ID" value="MDF1612082.1"/>
    <property type="molecule type" value="Genomic_DNA"/>
</dbReference>
<feature type="transmembrane region" description="Helical" evidence="1">
    <location>
        <begin position="141"/>
        <end position="162"/>
    </location>
</feature>
<keyword evidence="1" id="KW-1133">Transmembrane helix</keyword>
<feature type="transmembrane region" description="Helical" evidence="1">
    <location>
        <begin position="57"/>
        <end position="79"/>
    </location>
</feature>
<evidence type="ECO:0000313" key="3">
    <source>
        <dbReference type="Proteomes" id="UP001221302"/>
    </source>
</evidence>
<dbReference type="AlphaFoldDB" id="A0AAE3P1M2"/>
<feature type="transmembrane region" description="Helical" evidence="1">
    <location>
        <begin position="7"/>
        <end position="26"/>
    </location>
</feature>
<evidence type="ECO:0000256" key="1">
    <source>
        <dbReference type="SAM" id="Phobius"/>
    </source>
</evidence>
<evidence type="ECO:0000313" key="2">
    <source>
        <dbReference type="EMBL" id="MDF1612082.1"/>
    </source>
</evidence>
<organism evidence="2 3">
    <name type="scientific">Stygiobacter electus</name>
    <dbReference type="NCBI Taxonomy" id="3032292"/>
    <lineage>
        <taxon>Bacteria</taxon>
        <taxon>Pseudomonadati</taxon>
        <taxon>Ignavibacteriota</taxon>
        <taxon>Ignavibacteria</taxon>
        <taxon>Ignavibacteriales</taxon>
        <taxon>Melioribacteraceae</taxon>
        <taxon>Stygiobacter</taxon>
    </lineage>
</organism>
<feature type="transmembrane region" description="Helical" evidence="1">
    <location>
        <begin position="32"/>
        <end position="50"/>
    </location>
</feature>
<gene>
    <name evidence="2" type="ORF">P0M35_07955</name>
</gene>
<proteinExistence type="predicted"/>
<dbReference type="RefSeq" id="WP_321535850.1">
    <property type="nucleotide sequence ID" value="NZ_JARGDL010000009.1"/>
</dbReference>
<keyword evidence="3" id="KW-1185">Reference proteome</keyword>
<reference evidence="2" key="1">
    <citation type="submission" date="2023-03" db="EMBL/GenBank/DDBJ databases">
        <title>Stygiobacter electus gen. nov., sp. nov., facultatively anaerobic thermotolerant bacterium of the class Ignavibacteria from a well of Yessentuki mineral water deposit.</title>
        <authorList>
            <person name="Podosokorskaya O.A."/>
            <person name="Elcheninov A.G."/>
            <person name="Petrova N.F."/>
            <person name="Zavarzina D.G."/>
            <person name="Kublanov I.V."/>
            <person name="Merkel A.Y."/>
        </authorList>
    </citation>
    <scope>NUCLEOTIDE SEQUENCE</scope>
    <source>
        <strain evidence="2">09-Me</strain>
    </source>
</reference>
<protein>
    <submittedName>
        <fullName evidence="2">Uncharacterized protein</fullName>
    </submittedName>
</protein>
<feature type="transmembrane region" description="Helical" evidence="1">
    <location>
        <begin position="110"/>
        <end position="129"/>
    </location>
</feature>
<keyword evidence="1" id="KW-0812">Transmembrane</keyword>
<comment type="caution">
    <text evidence="2">The sequence shown here is derived from an EMBL/GenBank/DDBJ whole genome shotgun (WGS) entry which is preliminary data.</text>
</comment>
<dbReference type="Proteomes" id="UP001221302">
    <property type="component" value="Unassembled WGS sequence"/>
</dbReference>
<keyword evidence="1" id="KW-0472">Membrane</keyword>
<accession>A0AAE3P1M2</accession>
<sequence>MINRMLFSVSLFLWGFISLLIYFNILNVDHSLITSIIIIAYGLSSSNLAFKEGNRLQLVVSSVIFFIGIIILIKTNYVIIDSRGLIFVSIFLITGAVSILLYIENTNQKIFLYSGLIVFCIGIFFLLFIEKLGVLYLINQAARLFENYFPFLLIILGLIIFLKREKH</sequence>
<feature type="transmembrane region" description="Helical" evidence="1">
    <location>
        <begin position="85"/>
        <end position="103"/>
    </location>
</feature>